<feature type="domain" description="O-antigen ligase-related" evidence="6">
    <location>
        <begin position="192"/>
        <end position="336"/>
    </location>
</feature>
<feature type="transmembrane region" description="Helical" evidence="5">
    <location>
        <begin position="31"/>
        <end position="51"/>
    </location>
</feature>
<dbReference type="Proteomes" id="UP000237365">
    <property type="component" value="Unassembled WGS sequence"/>
</dbReference>
<evidence type="ECO:0000313" key="9">
    <source>
        <dbReference type="Proteomes" id="UP000237365"/>
    </source>
</evidence>
<comment type="caution">
    <text evidence="8">The sequence shown here is derived from an EMBL/GenBank/DDBJ whole genome shotgun (WGS) entry which is preliminary data.</text>
</comment>
<dbReference type="EMBL" id="PQGI02000002">
    <property type="protein sequence ID" value="MEX3187951.1"/>
    <property type="molecule type" value="Genomic_DNA"/>
</dbReference>
<feature type="transmembrane region" description="Helical" evidence="5">
    <location>
        <begin position="89"/>
        <end position="106"/>
    </location>
</feature>
<keyword evidence="4 5" id="KW-0472">Membrane</keyword>
<dbReference type="EMBL" id="PQGI01000009">
    <property type="protein sequence ID" value="POP16630.1"/>
    <property type="molecule type" value="Genomic_DNA"/>
</dbReference>
<dbReference type="InterPro" id="IPR007016">
    <property type="entry name" value="O-antigen_ligase-rel_domated"/>
</dbReference>
<name>A0AAP8TWM2_SERMA</name>
<gene>
    <name evidence="7" type="ORF">C3R40_015125</name>
    <name evidence="8" type="ORF">C3R40_12890</name>
</gene>
<dbReference type="PANTHER" id="PTHR37422">
    <property type="entry name" value="TEICHURONIC ACID BIOSYNTHESIS PROTEIN TUAE"/>
    <property type="match status" value="1"/>
</dbReference>
<dbReference type="Pfam" id="PF04932">
    <property type="entry name" value="Wzy_C"/>
    <property type="match status" value="1"/>
</dbReference>
<evidence type="ECO:0000256" key="2">
    <source>
        <dbReference type="ARBA" id="ARBA00022692"/>
    </source>
</evidence>
<keyword evidence="3 5" id="KW-1133">Transmembrane helix</keyword>
<feature type="transmembrane region" description="Helical" evidence="5">
    <location>
        <begin position="226"/>
        <end position="244"/>
    </location>
</feature>
<dbReference type="InterPro" id="IPR051533">
    <property type="entry name" value="WaaL-like"/>
</dbReference>
<protein>
    <submittedName>
        <fullName evidence="8">O-antigen ligase domain-containing protein</fullName>
    </submittedName>
    <submittedName>
        <fullName evidence="7">O-antigen ligase family protein</fullName>
    </submittedName>
</protein>
<feature type="transmembrane region" description="Helical" evidence="5">
    <location>
        <begin position="57"/>
        <end position="77"/>
    </location>
</feature>
<dbReference type="PANTHER" id="PTHR37422:SF13">
    <property type="entry name" value="LIPOPOLYSACCHARIDE BIOSYNTHESIS PROTEIN PA4999-RELATED"/>
    <property type="match status" value="1"/>
</dbReference>
<dbReference type="PROSITE" id="PS51257">
    <property type="entry name" value="PROKAR_LIPOPROTEIN"/>
    <property type="match status" value="1"/>
</dbReference>
<evidence type="ECO:0000256" key="5">
    <source>
        <dbReference type="SAM" id="Phobius"/>
    </source>
</evidence>
<feature type="transmembrane region" description="Helical" evidence="5">
    <location>
        <begin position="6"/>
        <end position="24"/>
    </location>
</feature>
<keyword evidence="8" id="KW-0436">Ligase</keyword>
<accession>A0AAP8TWM2</accession>
<dbReference type="GO" id="GO:0016874">
    <property type="term" value="F:ligase activity"/>
    <property type="evidence" value="ECO:0007669"/>
    <property type="project" value="UniProtKB-KW"/>
</dbReference>
<comment type="subcellular location">
    <subcellularLocation>
        <location evidence="1">Membrane</location>
        <topology evidence="1">Multi-pass membrane protein</topology>
    </subcellularLocation>
</comment>
<feature type="transmembrane region" description="Helical" evidence="5">
    <location>
        <begin position="186"/>
        <end position="205"/>
    </location>
</feature>
<feature type="transmembrane region" description="Helical" evidence="5">
    <location>
        <begin position="161"/>
        <end position="180"/>
    </location>
</feature>
<reference evidence="7 9" key="3">
    <citation type="submission" date="2024-07" db="EMBL/GenBank/DDBJ databases">
        <authorList>
            <person name="Raymann K."/>
        </authorList>
    </citation>
    <scope>NUCLEOTIDE SEQUENCE [LARGE SCALE GENOMIC DNA]</scope>
    <source>
        <strain evidence="7 9">KZ19</strain>
    </source>
</reference>
<proteinExistence type="predicted"/>
<dbReference type="GO" id="GO:0016020">
    <property type="term" value="C:membrane"/>
    <property type="evidence" value="ECO:0007669"/>
    <property type="project" value="UniProtKB-SubCell"/>
</dbReference>
<evidence type="ECO:0000313" key="7">
    <source>
        <dbReference type="EMBL" id="MEX3187951.1"/>
    </source>
</evidence>
<reference evidence="8" key="1">
    <citation type="submission" date="2018-01" db="EMBL/GenBank/DDBJ databases">
        <title>The opportunistic pathogen Serratia marcescens is an overlooked threat to honeybees.</title>
        <authorList>
            <person name="Raymann K."/>
            <person name="Shaffer Z."/>
            <person name="Coon K."/>
            <person name="Salisbury S."/>
            <person name="Moran N.A."/>
        </authorList>
    </citation>
    <scope>NUCLEOTIDE SEQUENCE [LARGE SCALE GENOMIC DNA]</scope>
    <source>
        <strain evidence="8">KZ19</strain>
    </source>
</reference>
<dbReference type="RefSeq" id="WP_033642461.1">
    <property type="nucleotide sequence ID" value="NZ_AP024847.1"/>
</dbReference>
<evidence type="ECO:0000256" key="3">
    <source>
        <dbReference type="ARBA" id="ARBA00022989"/>
    </source>
</evidence>
<keyword evidence="2 5" id="KW-0812">Transmembrane</keyword>
<feature type="transmembrane region" description="Helical" evidence="5">
    <location>
        <begin position="344"/>
        <end position="361"/>
    </location>
</feature>
<evidence type="ECO:0000259" key="6">
    <source>
        <dbReference type="Pfam" id="PF04932"/>
    </source>
</evidence>
<sequence length="389" mass="44681">MLNIKISWWGIYVITAFVLGCIKINIGNGDIYFIDLFSAMTFFYVVVNIPHSIRTKSFIFIISYVLICCLISINSSIRHGVQLPTIVGMVRYFEYLIWGIAFFIKYQHNYDAGKIPIEVKILYFFLLFVSVLQFFGSTIYLESWQEFNFKYGDGFRAPGVFLHPNINSFFLSFFPLLYFYGKRDNTRIQILVAAVITLALVLTNSRGNFAIASIAFVMLYVRGIKITLLATFSVLAVIAISSYIDYSGLAGWLRLDSNYSLTDNTSFTLRLELWESALKMFYQSPILGQGFKQFPVLTDVFIWGDSGNGVEEVKTHANSFILGSLAENGLVFTLLILYRMKKILAEYGLSFFLLFSFILMYDDLFHDPYSMTLLLFMAISLTRYKQDEK</sequence>
<evidence type="ECO:0000313" key="8">
    <source>
        <dbReference type="EMBL" id="POP16630.1"/>
    </source>
</evidence>
<reference evidence="7 9" key="2">
    <citation type="submission" date="2024-07" db="EMBL/GenBank/DDBJ databases">
        <title>Making a pathogen? Evaluating the impact of protist predation on the evolution of virulence in Serratia marcescens.</title>
        <authorList>
            <person name="Hopkins H."/>
            <person name="Lopezguerra C."/>
            <person name="Lau M.-J."/>
        </authorList>
    </citation>
    <scope>NUCLEOTIDE SEQUENCE [LARGE SCALE GENOMIC DNA]</scope>
    <source>
        <strain evidence="7 9">KZ19</strain>
    </source>
</reference>
<dbReference type="AlphaFoldDB" id="A0AAP8TWM2"/>
<evidence type="ECO:0000256" key="4">
    <source>
        <dbReference type="ARBA" id="ARBA00023136"/>
    </source>
</evidence>
<organism evidence="8">
    <name type="scientific">Serratia marcescens</name>
    <dbReference type="NCBI Taxonomy" id="615"/>
    <lineage>
        <taxon>Bacteria</taxon>
        <taxon>Pseudomonadati</taxon>
        <taxon>Pseudomonadota</taxon>
        <taxon>Gammaproteobacteria</taxon>
        <taxon>Enterobacterales</taxon>
        <taxon>Yersiniaceae</taxon>
        <taxon>Serratia</taxon>
    </lineage>
</organism>
<feature type="transmembrane region" description="Helical" evidence="5">
    <location>
        <begin position="121"/>
        <end position="141"/>
    </location>
</feature>
<evidence type="ECO:0000256" key="1">
    <source>
        <dbReference type="ARBA" id="ARBA00004141"/>
    </source>
</evidence>